<evidence type="ECO:0000313" key="2">
    <source>
        <dbReference type="EMBL" id="BET24706.1"/>
    </source>
</evidence>
<name>A0AA86IYT2_9BURK</name>
<proteinExistence type="predicted"/>
<dbReference type="Proteomes" id="UP001329151">
    <property type="component" value="Chromosome"/>
</dbReference>
<protein>
    <submittedName>
        <fullName evidence="2">Polysaccharide pyruvyl transferase family protein</fullName>
    </submittedName>
</protein>
<reference evidence="2 3" key="1">
    <citation type="submission" date="2023-10" db="EMBL/GenBank/DDBJ databases">
        <title>Complete Genome Sequence of Limnobacter thiooxidans CS-K2T, Isolated from freshwater lake sediments in Bavaria, Germany.</title>
        <authorList>
            <person name="Naruki M."/>
            <person name="Watanabe A."/>
            <person name="Warashina T."/>
            <person name="Morita T."/>
            <person name="Arakawa K."/>
        </authorList>
    </citation>
    <scope>NUCLEOTIDE SEQUENCE [LARGE SCALE GENOMIC DNA]</scope>
    <source>
        <strain evidence="2 3">CS-K2</strain>
    </source>
</reference>
<sequence>MGSLKNRHRDILKLINGQPVHLLDVPVYGNVGDLLILKGTETFLKENRVKVVQIASIHNFNENIQPGEVILFQGGGNFGDLYPVHQLHRESVIAKYRNNRVIVLPQSIHFERPEAFDACAATLQLHPDLHILVRDVGSFKSALQMTGNCHLMPDMAHQLYSSKTRPASSGLRLLFQRLDKESSDQQVDMKWDTKTDWDLLIADEMKTICFFRRQLERSQKIGLDCLVMRLWLIYKNRLIAKAEQFFLKHDFVITDRLHGHILASLLNTKNCVLDNSYGKNSGYVDAWTKTSPLVSCKELLT</sequence>
<keyword evidence="3" id="KW-1185">Reference proteome</keyword>
<gene>
    <name evidence="2" type="ORF">RGQ30_02070</name>
</gene>
<dbReference type="InterPro" id="IPR007345">
    <property type="entry name" value="Polysacch_pyruvyl_Trfase"/>
</dbReference>
<evidence type="ECO:0000259" key="1">
    <source>
        <dbReference type="Pfam" id="PF04230"/>
    </source>
</evidence>
<dbReference type="AlphaFoldDB" id="A0AA86IYT2"/>
<organism evidence="2 3">
    <name type="scientific">Limnobacter thiooxidans</name>
    <dbReference type="NCBI Taxonomy" id="131080"/>
    <lineage>
        <taxon>Bacteria</taxon>
        <taxon>Pseudomonadati</taxon>
        <taxon>Pseudomonadota</taxon>
        <taxon>Betaproteobacteria</taxon>
        <taxon>Burkholderiales</taxon>
        <taxon>Burkholderiaceae</taxon>
        <taxon>Limnobacter</taxon>
    </lineage>
</organism>
<evidence type="ECO:0000313" key="3">
    <source>
        <dbReference type="Proteomes" id="UP001329151"/>
    </source>
</evidence>
<dbReference type="Pfam" id="PF04230">
    <property type="entry name" value="PS_pyruv_trans"/>
    <property type="match status" value="1"/>
</dbReference>
<feature type="domain" description="Polysaccharide pyruvyl transferase" evidence="1">
    <location>
        <begin position="30"/>
        <end position="277"/>
    </location>
</feature>
<dbReference type="KEGG" id="lto:RGQ30_02070"/>
<accession>A0AA86IYT2</accession>
<dbReference type="EMBL" id="AP028947">
    <property type="protein sequence ID" value="BET24706.1"/>
    <property type="molecule type" value="Genomic_DNA"/>
</dbReference>
<dbReference type="GO" id="GO:0016740">
    <property type="term" value="F:transferase activity"/>
    <property type="evidence" value="ECO:0007669"/>
    <property type="project" value="UniProtKB-KW"/>
</dbReference>
<keyword evidence="2" id="KW-0808">Transferase</keyword>